<dbReference type="CDD" id="cd00037">
    <property type="entry name" value="CLECT"/>
    <property type="match status" value="1"/>
</dbReference>
<sequence length="145" mass="16811">MSNKCLCPCKPFAVKEYYIPISRTNDWFGAVSYCHSSKMEMAEVLNEAEAELLRETIAEEDSDPDSEFYWIGANDLVRPGRYDWSLTTRPVTYTNWASGEPNNARIEGDDGPMERCVAIEKGTLEWNDFLCKQEKRFVCQRFRND</sequence>
<dbReference type="Gene3D" id="3.10.100.10">
    <property type="entry name" value="Mannose-Binding Protein A, subunit A"/>
    <property type="match status" value="1"/>
</dbReference>
<evidence type="ECO:0000259" key="1">
    <source>
        <dbReference type="PROSITE" id="PS50041"/>
    </source>
</evidence>
<dbReference type="InterPro" id="IPR050111">
    <property type="entry name" value="C-type_lectin/snaclec_domain"/>
</dbReference>
<reference evidence="3" key="2">
    <citation type="submission" date="2020-05" db="UniProtKB">
        <authorList>
            <consortium name="EnsemblMetazoa"/>
        </authorList>
    </citation>
    <scope>IDENTIFICATION</scope>
</reference>
<accession>A0A084VAT4</accession>
<dbReference type="InterPro" id="IPR016187">
    <property type="entry name" value="CTDL_fold"/>
</dbReference>
<proteinExistence type="predicted"/>
<dbReference type="OrthoDB" id="7847314at2759"/>
<dbReference type="EnsemblMetazoa" id="ASIC000969-RA">
    <property type="protein sequence ID" value="ASIC000969-PA"/>
    <property type="gene ID" value="ASIC000969"/>
</dbReference>
<dbReference type="VEuPathDB" id="VectorBase:ASIC000969"/>
<dbReference type="VEuPathDB" id="VectorBase:ASIS004353"/>
<dbReference type="EMBL" id="ATLV01004459">
    <property type="status" value="NOT_ANNOTATED_CDS"/>
    <property type="molecule type" value="Genomic_DNA"/>
</dbReference>
<evidence type="ECO:0000313" key="4">
    <source>
        <dbReference type="Proteomes" id="UP000030765"/>
    </source>
</evidence>
<gene>
    <name evidence="2" type="ORF">ZHAS_00000969</name>
</gene>
<dbReference type="Pfam" id="PF00059">
    <property type="entry name" value="Lectin_C"/>
    <property type="match status" value="1"/>
</dbReference>
<name>A0A084VAT4_ANOSI</name>
<dbReference type="AlphaFoldDB" id="A0A084VAT4"/>
<evidence type="ECO:0000313" key="3">
    <source>
        <dbReference type="EnsemblMetazoa" id="ASIC000969-PA"/>
    </source>
</evidence>
<organism evidence="3 4">
    <name type="scientific">Anopheles sinensis</name>
    <name type="common">Mosquito</name>
    <dbReference type="NCBI Taxonomy" id="74873"/>
    <lineage>
        <taxon>Eukaryota</taxon>
        <taxon>Metazoa</taxon>
        <taxon>Ecdysozoa</taxon>
        <taxon>Arthropoda</taxon>
        <taxon>Hexapoda</taxon>
        <taxon>Insecta</taxon>
        <taxon>Pterygota</taxon>
        <taxon>Neoptera</taxon>
        <taxon>Endopterygota</taxon>
        <taxon>Diptera</taxon>
        <taxon>Nematocera</taxon>
        <taxon>Culicoidea</taxon>
        <taxon>Culicidae</taxon>
        <taxon>Anophelinae</taxon>
        <taxon>Anopheles</taxon>
    </lineage>
</organism>
<dbReference type="EMBL" id="KE524214">
    <property type="protein sequence ID" value="KFB35078.1"/>
    <property type="molecule type" value="Genomic_DNA"/>
</dbReference>
<keyword evidence="4" id="KW-1185">Reference proteome</keyword>
<dbReference type="SMART" id="SM00034">
    <property type="entry name" value="CLECT"/>
    <property type="match status" value="1"/>
</dbReference>
<feature type="domain" description="C-type lectin" evidence="1">
    <location>
        <begin position="12"/>
        <end position="140"/>
    </location>
</feature>
<dbReference type="SUPFAM" id="SSF56436">
    <property type="entry name" value="C-type lectin-like"/>
    <property type="match status" value="1"/>
</dbReference>
<evidence type="ECO:0000313" key="2">
    <source>
        <dbReference type="EMBL" id="KFB35078.1"/>
    </source>
</evidence>
<dbReference type="InterPro" id="IPR001304">
    <property type="entry name" value="C-type_lectin-like"/>
</dbReference>
<dbReference type="PROSITE" id="PS50041">
    <property type="entry name" value="C_TYPE_LECTIN_2"/>
    <property type="match status" value="1"/>
</dbReference>
<dbReference type="PANTHER" id="PTHR22803">
    <property type="entry name" value="MANNOSE, PHOSPHOLIPASE, LECTIN RECEPTOR RELATED"/>
    <property type="match status" value="1"/>
</dbReference>
<dbReference type="OMA" id="QSYCNGL"/>
<dbReference type="Proteomes" id="UP000030765">
    <property type="component" value="Unassembled WGS sequence"/>
</dbReference>
<dbReference type="STRING" id="74873.A0A084VAT4"/>
<protein>
    <recommendedName>
        <fullName evidence="1">C-type lectin domain-containing protein</fullName>
    </recommendedName>
</protein>
<reference evidence="2 4" key="1">
    <citation type="journal article" date="2014" name="BMC Genomics">
        <title>Genome sequence of Anopheles sinensis provides insight into genetics basis of mosquito competence for malaria parasites.</title>
        <authorList>
            <person name="Zhou D."/>
            <person name="Zhang D."/>
            <person name="Ding G."/>
            <person name="Shi L."/>
            <person name="Hou Q."/>
            <person name="Ye Y."/>
            <person name="Xu Y."/>
            <person name="Zhou H."/>
            <person name="Xiong C."/>
            <person name="Li S."/>
            <person name="Yu J."/>
            <person name="Hong S."/>
            <person name="Yu X."/>
            <person name="Zou P."/>
            <person name="Chen C."/>
            <person name="Chang X."/>
            <person name="Wang W."/>
            <person name="Lv Y."/>
            <person name="Sun Y."/>
            <person name="Ma L."/>
            <person name="Shen B."/>
            <person name="Zhu C."/>
        </authorList>
    </citation>
    <scope>NUCLEOTIDE SEQUENCE [LARGE SCALE GENOMIC DNA]</scope>
</reference>
<dbReference type="InterPro" id="IPR016186">
    <property type="entry name" value="C-type_lectin-like/link_sf"/>
</dbReference>